<dbReference type="InterPro" id="IPR051924">
    <property type="entry name" value="GST_Kappa/NadH"/>
</dbReference>
<evidence type="ECO:0000256" key="1">
    <source>
        <dbReference type="ARBA" id="ARBA00006494"/>
    </source>
</evidence>
<evidence type="ECO:0000313" key="8">
    <source>
        <dbReference type="EMBL" id="KAJ6441188.1"/>
    </source>
</evidence>
<dbReference type="PANTHER" id="PTHR42943">
    <property type="entry name" value="GLUTATHIONE S-TRANSFERASE KAPPA"/>
    <property type="match status" value="1"/>
</dbReference>
<reference evidence="8" key="1">
    <citation type="submission" date="2023-01" db="EMBL/GenBank/DDBJ databases">
        <title>The growth and conidiation of Purpureocillium lavendulum are regulated by nitrogen source and histone H3K14 acetylation.</title>
        <authorList>
            <person name="Tang P."/>
            <person name="Han J."/>
            <person name="Zhang C."/>
            <person name="Tang P."/>
            <person name="Qi F."/>
            <person name="Zhang K."/>
            <person name="Liang L."/>
        </authorList>
    </citation>
    <scope>NUCLEOTIDE SEQUENCE</scope>
    <source>
        <strain evidence="8">YMF1.00683</strain>
    </source>
</reference>
<dbReference type="GO" id="GO:0004602">
    <property type="term" value="F:glutathione peroxidase activity"/>
    <property type="evidence" value="ECO:0007669"/>
    <property type="project" value="TreeGrafter"/>
</dbReference>
<keyword evidence="9" id="KW-1185">Reference proteome</keyword>
<dbReference type="InterPro" id="IPR036249">
    <property type="entry name" value="Thioredoxin-like_sf"/>
</dbReference>
<evidence type="ECO:0000256" key="2">
    <source>
        <dbReference type="ARBA" id="ARBA00012452"/>
    </source>
</evidence>
<dbReference type="AlphaFoldDB" id="A0AB34FPZ4"/>
<comment type="caution">
    <text evidence="8">The sequence shown here is derived from an EMBL/GenBank/DDBJ whole genome shotgun (WGS) entry which is preliminary data.</text>
</comment>
<keyword evidence="3" id="KW-0808">Transferase</keyword>
<sequence>MPAQGKKIEFYLDCGPYHVTVVKCSTRSQDSSFADLLCFLPSPSSDENRFIPVFLGGINVGSGNQPPWTLPAKAKYLEFDGKRAQRYFGLKFEIPDFFPILSLLPQRSLTYVKAQWPDKLEALLQSCFDSLWLQHLDLAKPANMRTALARVFGEQEAEEVLAAAQSPGVKQSLNDATKHAFQDLGAFGCPWFWVHDGKGRAEPFFGSDRFHFMWDYLEVPHRDLEILGPVSGKL</sequence>
<dbReference type="FunFam" id="3.40.30.10:FF:000096">
    <property type="entry name" value="Glutathione S-transferase kappa"/>
    <property type="match status" value="1"/>
</dbReference>
<dbReference type="EC" id="2.5.1.18" evidence="2"/>
<evidence type="ECO:0000313" key="9">
    <source>
        <dbReference type="Proteomes" id="UP001163105"/>
    </source>
</evidence>
<dbReference type="SUPFAM" id="SSF52833">
    <property type="entry name" value="Thioredoxin-like"/>
    <property type="match status" value="1"/>
</dbReference>
<gene>
    <name evidence="8" type="primary">GSTK1</name>
    <name evidence="8" type="ORF">O9K51_06984</name>
</gene>
<dbReference type="GO" id="GO:0005739">
    <property type="term" value="C:mitochondrion"/>
    <property type="evidence" value="ECO:0007669"/>
    <property type="project" value="TreeGrafter"/>
</dbReference>
<dbReference type="GO" id="GO:0005777">
    <property type="term" value="C:peroxisome"/>
    <property type="evidence" value="ECO:0007669"/>
    <property type="project" value="TreeGrafter"/>
</dbReference>
<dbReference type="InterPro" id="IPR001853">
    <property type="entry name" value="DSBA-like_thioredoxin_dom"/>
</dbReference>
<evidence type="ECO:0000259" key="7">
    <source>
        <dbReference type="Pfam" id="PF01323"/>
    </source>
</evidence>
<comment type="catalytic activity">
    <reaction evidence="4">
        <text>RX + glutathione = an S-substituted glutathione + a halide anion + H(+)</text>
        <dbReference type="Rhea" id="RHEA:16437"/>
        <dbReference type="ChEBI" id="CHEBI:15378"/>
        <dbReference type="ChEBI" id="CHEBI:16042"/>
        <dbReference type="ChEBI" id="CHEBI:17792"/>
        <dbReference type="ChEBI" id="CHEBI:57925"/>
        <dbReference type="ChEBI" id="CHEBI:90779"/>
        <dbReference type="EC" id="2.5.1.18"/>
    </reaction>
</comment>
<name>A0AB34FPZ4_9HYPO</name>
<dbReference type="PANTHER" id="PTHR42943:SF13">
    <property type="entry name" value="GLUTATHIONE S-TRANSFERASE KAPPA-RELATED"/>
    <property type="match status" value="1"/>
</dbReference>
<feature type="domain" description="DSBA-like thioredoxin" evidence="7">
    <location>
        <begin position="49"/>
        <end position="217"/>
    </location>
</feature>
<evidence type="ECO:0000256" key="3">
    <source>
        <dbReference type="ARBA" id="ARBA00022679"/>
    </source>
</evidence>
<dbReference type="Proteomes" id="UP001163105">
    <property type="component" value="Unassembled WGS sequence"/>
</dbReference>
<evidence type="ECO:0000256" key="6">
    <source>
        <dbReference type="ARBA" id="ARBA00083519"/>
    </source>
</evidence>
<proteinExistence type="inferred from homology"/>
<accession>A0AB34FPZ4</accession>
<evidence type="ECO:0000256" key="4">
    <source>
        <dbReference type="ARBA" id="ARBA00047960"/>
    </source>
</evidence>
<dbReference type="GO" id="GO:0006749">
    <property type="term" value="P:glutathione metabolic process"/>
    <property type="evidence" value="ECO:0007669"/>
    <property type="project" value="TreeGrafter"/>
</dbReference>
<protein>
    <recommendedName>
        <fullName evidence="5">Glutathione S-transferase kappa 1</fullName>
        <ecNumber evidence="2">2.5.1.18</ecNumber>
    </recommendedName>
    <alternativeName>
        <fullName evidence="6">GST class-kappa</fullName>
    </alternativeName>
</protein>
<organism evidence="8 9">
    <name type="scientific">Purpureocillium lavendulum</name>
    <dbReference type="NCBI Taxonomy" id="1247861"/>
    <lineage>
        <taxon>Eukaryota</taxon>
        <taxon>Fungi</taxon>
        <taxon>Dikarya</taxon>
        <taxon>Ascomycota</taxon>
        <taxon>Pezizomycotina</taxon>
        <taxon>Sordariomycetes</taxon>
        <taxon>Hypocreomycetidae</taxon>
        <taxon>Hypocreales</taxon>
        <taxon>Ophiocordycipitaceae</taxon>
        <taxon>Purpureocillium</taxon>
    </lineage>
</organism>
<dbReference type="GO" id="GO:0004364">
    <property type="term" value="F:glutathione transferase activity"/>
    <property type="evidence" value="ECO:0007669"/>
    <property type="project" value="UniProtKB-EC"/>
</dbReference>
<evidence type="ECO:0000256" key="5">
    <source>
        <dbReference type="ARBA" id="ARBA00073833"/>
    </source>
</evidence>
<dbReference type="Gene3D" id="3.40.30.10">
    <property type="entry name" value="Glutaredoxin"/>
    <property type="match status" value="1"/>
</dbReference>
<dbReference type="EMBL" id="JAQHRD010000005">
    <property type="protein sequence ID" value="KAJ6441188.1"/>
    <property type="molecule type" value="Genomic_DNA"/>
</dbReference>
<dbReference type="Pfam" id="PF01323">
    <property type="entry name" value="DSBA"/>
    <property type="match status" value="1"/>
</dbReference>
<comment type="similarity">
    <text evidence="1">Belongs to the GST superfamily. Kappa family.</text>
</comment>